<dbReference type="KEGG" id="vg:65130468"/>
<dbReference type="GeneID" id="65130468"/>
<keyword evidence="2" id="KW-1185">Reference proteome</keyword>
<name>A0A7M1S0Y2_9CAUD</name>
<accession>A0A7M1S0Y2</accession>
<evidence type="ECO:0008006" key="3">
    <source>
        <dbReference type="Google" id="ProtNLM"/>
    </source>
</evidence>
<dbReference type="Proteomes" id="UP000593898">
    <property type="component" value="Segment"/>
</dbReference>
<proteinExistence type="predicted"/>
<protein>
    <recommendedName>
        <fullName evidence="3">Helix-turn-helix domain-containing protein</fullName>
    </recommendedName>
</protein>
<reference evidence="1 2" key="1">
    <citation type="submission" date="2020-07" db="EMBL/GenBank/DDBJ databases">
        <title>Taxonomic proposal: Crassvirales, a new order of highly abundant and diverse bacterial viruses.</title>
        <authorList>
            <person name="Shkoporov A.N."/>
            <person name="Stockdale S.R."/>
            <person name="Guerin E."/>
            <person name="Ross R.P."/>
            <person name="Hill C."/>
        </authorList>
    </citation>
    <scope>NUCLEOTIDE SEQUENCE [LARGE SCALE GENOMIC DNA]</scope>
</reference>
<sequence>MNPITKKLILKILKDTYNRIENDTCGLDEEELLDLSNKLIHVKLNIEQTCKHLNCSRSTLNRMIFDGRVPKPNKESGGKEYWYQDELDDYIKNNK</sequence>
<dbReference type="EMBL" id="MT774394">
    <property type="protein sequence ID" value="QOR59852.1"/>
    <property type="molecule type" value="Genomic_DNA"/>
</dbReference>
<evidence type="ECO:0000313" key="1">
    <source>
        <dbReference type="EMBL" id="QOR59852.1"/>
    </source>
</evidence>
<evidence type="ECO:0000313" key="2">
    <source>
        <dbReference type="Proteomes" id="UP000593898"/>
    </source>
</evidence>
<organism evidence="1 2">
    <name type="scientific">uncultured phage cr271_1</name>
    <dbReference type="NCBI Taxonomy" id="2772078"/>
    <lineage>
        <taxon>Viruses</taxon>
        <taxon>Duplodnaviria</taxon>
        <taxon>Heunggongvirae</taxon>
        <taxon>Uroviricota</taxon>
        <taxon>Caudoviricetes</taxon>
        <taxon>Crassvirales</taxon>
        <taxon>Intestiviridae</taxon>
        <taxon>Obtuvirinae</taxon>
        <taxon>Hacihdavirus</taxon>
        <taxon>Hacihdavirus animalis</taxon>
    </lineage>
</organism>
<dbReference type="RefSeq" id="YP_010112010.1">
    <property type="nucleotide sequence ID" value="NC_055887.1"/>
</dbReference>